<dbReference type="InParanoid" id="A0A6P7IID4"/>
<feature type="region of interest" description="Disordered" evidence="1">
    <location>
        <begin position="344"/>
        <end position="380"/>
    </location>
</feature>
<dbReference type="CTD" id="10024"/>
<feature type="compositionally biased region" description="Polar residues" evidence="1">
    <location>
        <begin position="270"/>
        <end position="289"/>
    </location>
</feature>
<evidence type="ECO:0000256" key="1">
    <source>
        <dbReference type="SAM" id="MobiDB-lite"/>
    </source>
</evidence>
<dbReference type="FunCoup" id="A0A6P7IID4">
    <property type="interactions" value="65"/>
</dbReference>
<feature type="compositionally biased region" description="Polar residues" evidence="1">
    <location>
        <begin position="613"/>
        <end position="624"/>
    </location>
</feature>
<feature type="compositionally biased region" description="Polar residues" evidence="1">
    <location>
        <begin position="301"/>
        <end position="319"/>
    </location>
</feature>
<evidence type="ECO:0000313" key="3">
    <source>
        <dbReference type="RefSeq" id="XP_028265323.1"/>
    </source>
</evidence>
<organism evidence="2 3">
    <name type="scientific">Parambassis ranga</name>
    <name type="common">Indian glassy fish</name>
    <dbReference type="NCBI Taxonomy" id="210632"/>
    <lineage>
        <taxon>Eukaryota</taxon>
        <taxon>Metazoa</taxon>
        <taxon>Chordata</taxon>
        <taxon>Craniata</taxon>
        <taxon>Vertebrata</taxon>
        <taxon>Euteleostomi</taxon>
        <taxon>Actinopterygii</taxon>
        <taxon>Neopterygii</taxon>
        <taxon>Teleostei</taxon>
        <taxon>Neoteleostei</taxon>
        <taxon>Acanthomorphata</taxon>
        <taxon>Ovalentaria</taxon>
        <taxon>Ambassidae</taxon>
        <taxon>Parambassis</taxon>
    </lineage>
</organism>
<dbReference type="Proteomes" id="UP000515145">
    <property type="component" value="Chromosome 7"/>
</dbReference>
<sequence length="716" mass="78344">MASSPVLLQQSPNKIHRTKNEHNKKQPDPKPLKLIPAPHLSKKDIENKDPKEGSLRACVSRIPVMAKSLRLQTPSDFSQSHCRWEEKPLAVKANKRKPSARSVPFNRLEHRCTGMASKNQQSLSVLQSRSGTENNIYKVKPAKPRAVFPSNGNSAKDKGNASQADVLSILHQKASQRVACTSVMKNRQKDGATTETLKSVHFSPDTSALQSILQNEGVKAVAPVGATPQTSVCRAGRGTSVYSAQRVPVRKHCAEVAGGQAAGALKDTPSKTWSPQRVTSTKHQPQQVVQKLFDDKEDKQNTNVTETDPQTQAEHQGNTSKDKGENVLSDHAVLLSILQNKAPSVTSLTSATPQSKPYDSLPQRVPVKKSQQNEGPTGSLKLVHFSPDIRALQSILQNEGVKAVGATPRSSACPAGRGTSVYSAQRVPVRKNRAEVTGEAAAGALKETPSKKWTPQRVPNTKHQPMSAMKWPLSRGASLYGTPGLGSCKSIIQPQQEDIVQRLFDDREDEQSTKVTDQDLGTQAEQLPVQASATDFCEQSKSTDGDEKEEEEEQKFVGGQMFQQAPHRESVIFFSTGKKLFRARRIEKQESSAQQDQQALFSSLHKNDENSSESELTTQKNPSVQPLPRDLVVQKTCSQISAVAMLRKRFPPLEELLLDEEVATYTSLSAPAPVSSLSAWPRCGNPLASILHLEESTRFVPISFEPLSGPSSHSKR</sequence>
<feature type="region of interest" description="Disordered" evidence="1">
    <location>
        <begin position="264"/>
        <end position="325"/>
    </location>
</feature>
<feature type="compositionally biased region" description="Polar residues" evidence="1">
    <location>
        <begin position="1"/>
        <end position="13"/>
    </location>
</feature>
<dbReference type="GeneID" id="114438299"/>
<dbReference type="AlphaFoldDB" id="A0A6P7IID4"/>
<feature type="region of interest" description="Disordered" evidence="1">
    <location>
        <begin position="507"/>
        <end position="561"/>
    </location>
</feature>
<keyword evidence="2" id="KW-1185">Reference proteome</keyword>
<dbReference type="RefSeq" id="XP_028265323.1">
    <property type="nucleotide sequence ID" value="XM_028409522.1"/>
</dbReference>
<evidence type="ECO:0000313" key="2">
    <source>
        <dbReference type="Proteomes" id="UP000515145"/>
    </source>
</evidence>
<feature type="compositionally biased region" description="Polar residues" evidence="1">
    <location>
        <begin position="513"/>
        <end position="542"/>
    </location>
</feature>
<proteinExistence type="predicted"/>
<feature type="region of interest" description="Disordered" evidence="1">
    <location>
        <begin position="605"/>
        <end position="628"/>
    </location>
</feature>
<gene>
    <name evidence="3" type="primary">troap</name>
</gene>
<accession>A0A6P7IID4</accession>
<protein>
    <submittedName>
        <fullName evidence="3">Uncharacterized protein troap isoform X1</fullName>
    </submittedName>
</protein>
<feature type="compositionally biased region" description="Polar residues" evidence="1">
    <location>
        <begin position="344"/>
        <end position="357"/>
    </location>
</feature>
<feature type="compositionally biased region" description="Basic and acidic residues" evidence="1">
    <location>
        <begin position="41"/>
        <end position="54"/>
    </location>
</feature>
<reference evidence="3" key="1">
    <citation type="submission" date="2025-08" db="UniProtKB">
        <authorList>
            <consortium name="RefSeq"/>
        </authorList>
    </citation>
    <scope>IDENTIFICATION</scope>
</reference>
<feature type="compositionally biased region" description="Basic and acidic residues" evidence="1">
    <location>
        <begin position="18"/>
        <end position="31"/>
    </location>
</feature>
<dbReference type="OrthoDB" id="8722817at2759"/>
<name>A0A6P7IID4_9TELE</name>
<feature type="region of interest" description="Disordered" evidence="1">
    <location>
        <begin position="1"/>
        <end position="54"/>
    </location>
</feature>